<gene>
    <name evidence="4" type="ORF">RYS15_07040</name>
</gene>
<feature type="chain" id="PRO_5045489707" evidence="2">
    <location>
        <begin position="21"/>
        <end position="124"/>
    </location>
</feature>
<reference evidence="4 5" key="1">
    <citation type="submission" date="2023-10" db="EMBL/GenBank/DDBJ databases">
        <title>Characteristics and mechanism of a salt-tolerant marine origin heterotrophic nitrifying- aerobic denitrifying bacteria Marinobacter xestospongiae HN1.</title>
        <authorList>
            <person name="Qi R."/>
        </authorList>
    </citation>
    <scope>NUCLEOTIDE SEQUENCE [LARGE SCALE GENOMIC DNA]</scope>
    <source>
        <strain evidence="4 5">HN1</strain>
    </source>
</reference>
<proteinExistence type="predicted"/>
<name>A0ABU3VVY3_9GAMM</name>
<feature type="signal peptide" evidence="2">
    <location>
        <begin position="1"/>
        <end position="20"/>
    </location>
</feature>
<evidence type="ECO:0000256" key="2">
    <source>
        <dbReference type="SAM" id="SignalP"/>
    </source>
</evidence>
<dbReference type="Proteomes" id="UP001269819">
    <property type="component" value="Unassembled WGS sequence"/>
</dbReference>
<evidence type="ECO:0000256" key="1">
    <source>
        <dbReference type="SAM" id="MobiDB-lite"/>
    </source>
</evidence>
<sequence length="124" mass="13659">MRHILLPCVFLLAYGGHACAEVYTWTDENGVTHFSDQSGDQSATPVELRAPSIIPMRENIEVKQRLLQQRQKPSEDAPTTAVQLGEDLGINTLDPGTPEGEEGPADLRSKVMKMLQHMSGFVVD</sequence>
<accession>A0ABU3VVY3</accession>
<keyword evidence="2" id="KW-0732">Signal</keyword>
<protein>
    <submittedName>
        <fullName evidence="4">DUF4124 domain-containing protein</fullName>
    </submittedName>
</protein>
<evidence type="ECO:0000313" key="5">
    <source>
        <dbReference type="Proteomes" id="UP001269819"/>
    </source>
</evidence>
<comment type="caution">
    <text evidence="4">The sequence shown here is derived from an EMBL/GenBank/DDBJ whole genome shotgun (WGS) entry which is preliminary data.</text>
</comment>
<evidence type="ECO:0000259" key="3">
    <source>
        <dbReference type="Pfam" id="PF13511"/>
    </source>
</evidence>
<feature type="domain" description="DUF4124" evidence="3">
    <location>
        <begin position="11"/>
        <end position="52"/>
    </location>
</feature>
<organism evidence="4 5">
    <name type="scientific">Marinobacter xestospongiae</name>
    <dbReference type="NCBI Taxonomy" id="994319"/>
    <lineage>
        <taxon>Bacteria</taxon>
        <taxon>Pseudomonadati</taxon>
        <taxon>Pseudomonadota</taxon>
        <taxon>Gammaproteobacteria</taxon>
        <taxon>Pseudomonadales</taxon>
        <taxon>Marinobacteraceae</taxon>
        <taxon>Marinobacter</taxon>
    </lineage>
</organism>
<feature type="region of interest" description="Disordered" evidence="1">
    <location>
        <begin position="69"/>
        <end position="106"/>
    </location>
</feature>
<keyword evidence="5" id="KW-1185">Reference proteome</keyword>
<evidence type="ECO:0000313" key="4">
    <source>
        <dbReference type="EMBL" id="MDV2078432.1"/>
    </source>
</evidence>
<dbReference type="InterPro" id="IPR025392">
    <property type="entry name" value="DUF4124"/>
</dbReference>
<dbReference type="EMBL" id="JAWIIJ010000004">
    <property type="protein sequence ID" value="MDV2078432.1"/>
    <property type="molecule type" value="Genomic_DNA"/>
</dbReference>
<dbReference type="RefSeq" id="WP_248166038.1">
    <property type="nucleotide sequence ID" value="NZ_BAABBC010000009.1"/>
</dbReference>
<dbReference type="Pfam" id="PF13511">
    <property type="entry name" value="DUF4124"/>
    <property type="match status" value="1"/>
</dbReference>